<dbReference type="InterPro" id="IPR013785">
    <property type="entry name" value="Aldolase_TIM"/>
</dbReference>
<gene>
    <name evidence="1" type="ORF">KOY48_00930</name>
</gene>
<protein>
    <recommendedName>
        <fullName evidence="3">Transposase</fullName>
    </recommendedName>
</protein>
<evidence type="ECO:0000313" key="1">
    <source>
        <dbReference type="EMBL" id="QWQ32423.1"/>
    </source>
</evidence>
<reference evidence="1" key="1">
    <citation type="submission" date="2021-06" db="EMBL/GenBank/DDBJ databases">
        <title>An adapted protocol for Saccharibacteria cultivation: two new species join this phylum of Candidate Phyla Radiations.</title>
        <authorList>
            <person name="Ibrahim A."/>
            <person name="Maatouk M."/>
            <person name="Zgheib R."/>
            <person name="Haddad G."/>
            <person name="Bou Khalil J."/>
            <person name="Raoult D."/>
            <person name="Bittar F."/>
        </authorList>
    </citation>
    <scope>NUCLEOTIDE SEQUENCE</scope>
    <source>
        <strain evidence="1">IHU1</strain>
    </source>
</reference>
<keyword evidence="2" id="KW-1185">Reference proteome</keyword>
<organism evidence="1 2">
    <name type="scientific">Candidatus Minimicrobia naudis</name>
    <dbReference type="NCBI Taxonomy" id="2841263"/>
    <lineage>
        <taxon>Bacteria</taxon>
        <taxon>Candidatus Saccharimonadota</taxon>
        <taxon>Candidatus Saccharimonadota incertae sedis</taxon>
        <taxon>Candidatus Minimicrobia</taxon>
    </lineage>
</organism>
<dbReference type="EMBL" id="CP076460">
    <property type="protein sequence ID" value="QWQ32423.1"/>
    <property type="molecule type" value="Genomic_DNA"/>
</dbReference>
<dbReference type="KEGG" id="mnd:KOY48_00930"/>
<evidence type="ECO:0000313" key="2">
    <source>
        <dbReference type="Proteomes" id="UP000679129"/>
    </source>
</evidence>
<accession>A0A8F1SB99</accession>
<sequence length="46" mass="5422">MTIEPRRGNRRPWFHRLPNTKSVVVYAGMPNYGLEKISNYIESNKT</sequence>
<evidence type="ECO:0008006" key="3">
    <source>
        <dbReference type="Google" id="ProtNLM"/>
    </source>
</evidence>
<dbReference type="Gene3D" id="3.20.20.70">
    <property type="entry name" value="Aldolase class I"/>
    <property type="match status" value="1"/>
</dbReference>
<dbReference type="Proteomes" id="UP000679129">
    <property type="component" value="Chromosome"/>
</dbReference>
<name>A0A8F1SB99_9BACT</name>
<proteinExistence type="predicted"/>
<dbReference type="AlphaFoldDB" id="A0A8F1SB99"/>